<protein>
    <recommendedName>
        <fullName evidence="12">MRH domain-containing protein</fullName>
    </recommendedName>
</protein>
<dbReference type="InterPro" id="IPR056609">
    <property type="entry name" value="Elapor1-like_3rd"/>
</dbReference>
<evidence type="ECO:0000256" key="5">
    <source>
        <dbReference type="ARBA" id="ARBA00022729"/>
    </source>
</evidence>
<feature type="domain" description="MRH" evidence="12">
    <location>
        <begin position="843"/>
        <end position="1045"/>
    </location>
</feature>
<dbReference type="InterPro" id="IPR056606">
    <property type="entry name" value="Elapor1/2_C"/>
</dbReference>
<evidence type="ECO:0000256" key="8">
    <source>
        <dbReference type="ARBA" id="ARBA00023157"/>
    </source>
</evidence>
<dbReference type="PANTHER" id="PTHR22727">
    <property type="entry name" value="PROTEIN CBG13728"/>
    <property type="match status" value="1"/>
</dbReference>
<evidence type="ECO:0000256" key="4">
    <source>
        <dbReference type="ARBA" id="ARBA00022692"/>
    </source>
</evidence>
<dbReference type="InterPro" id="IPR056608">
    <property type="entry name" value="Elapor1/2_GBD"/>
</dbReference>
<dbReference type="InterPro" id="IPR044865">
    <property type="entry name" value="MRH_dom"/>
</dbReference>
<dbReference type="Pfam" id="PF23031">
    <property type="entry name" value="GBD_ELAPOR1"/>
    <property type="match status" value="2"/>
</dbReference>
<evidence type="ECO:0000256" key="11">
    <source>
        <dbReference type="SAM" id="Phobius"/>
    </source>
</evidence>
<dbReference type="GO" id="GO:0005764">
    <property type="term" value="C:lysosome"/>
    <property type="evidence" value="ECO:0007669"/>
    <property type="project" value="TreeGrafter"/>
</dbReference>
<feature type="region of interest" description="Disordered" evidence="10">
    <location>
        <begin position="1178"/>
        <end position="1200"/>
    </location>
</feature>
<dbReference type="Gene3D" id="2.10.50.10">
    <property type="entry name" value="Tumor Necrosis Factor Receptor, subunit A, domain 2"/>
    <property type="match status" value="1"/>
</dbReference>
<feature type="transmembrane region" description="Helical" evidence="11">
    <location>
        <begin position="1094"/>
        <end position="1118"/>
    </location>
</feature>
<dbReference type="Proteomes" id="UP001333110">
    <property type="component" value="Unassembled WGS sequence"/>
</dbReference>
<dbReference type="SUPFAM" id="SSF50911">
    <property type="entry name" value="Mannose 6-phosphate receptor domain"/>
    <property type="match status" value="1"/>
</dbReference>
<dbReference type="GO" id="GO:0044090">
    <property type="term" value="P:positive regulation of vacuole organization"/>
    <property type="evidence" value="ECO:0007669"/>
    <property type="project" value="TreeGrafter"/>
</dbReference>
<dbReference type="PROSITE" id="PS51914">
    <property type="entry name" value="MRH"/>
    <property type="match status" value="1"/>
</dbReference>
<evidence type="ECO:0000256" key="3">
    <source>
        <dbReference type="ARBA" id="ARBA00022475"/>
    </source>
</evidence>
<comment type="similarity">
    <text evidence="2">Belongs to the ELAPOR family.</text>
</comment>
<dbReference type="GO" id="GO:0005802">
    <property type="term" value="C:trans-Golgi network"/>
    <property type="evidence" value="ECO:0007669"/>
    <property type="project" value="TreeGrafter"/>
</dbReference>
<dbReference type="InterPro" id="IPR039181">
    <property type="entry name" value="Elapor1/2"/>
</dbReference>
<evidence type="ECO:0000256" key="1">
    <source>
        <dbReference type="ARBA" id="ARBA00004251"/>
    </source>
</evidence>
<evidence type="ECO:0000256" key="6">
    <source>
        <dbReference type="ARBA" id="ARBA00022989"/>
    </source>
</evidence>
<dbReference type="GO" id="GO:0005886">
    <property type="term" value="C:plasma membrane"/>
    <property type="evidence" value="ECO:0007669"/>
    <property type="project" value="UniProtKB-SubCell"/>
</dbReference>
<dbReference type="GO" id="GO:0000045">
    <property type="term" value="P:autophagosome assembly"/>
    <property type="evidence" value="ECO:0007669"/>
    <property type="project" value="TreeGrafter"/>
</dbReference>
<dbReference type="GO" id="GO:0070062">
    <property type="term" value="C:extracellular exosome"/>
    <property type="evidence" value="ECO:0007669"/>
    <property type="project" value="TreeGrafter"/>
</dbReference>
<keyword evidence="9" id="KW-0325">Glycoprotein</keyword>
<dbReference type="GO" id="GO:0005770">
    <property type="term" value="C:late endosome"/>
    <property type="evidence" value="ECO:0007669"/>
    <property type="project" value="TreeGrafter"/>
</dbReference>
<accession>A0AAN7RVJ9</accession>
<dbReference type="AlphaFoldDB" id="A0AAN7RVJ9"/>
<evidence type="ECO:0000256" key="10">
    <source>
        <dbReference type="SAM" id="MobiDB-lite"/>
    </source>
</evidence>
<keyword evidence="4 11" id="KW-0812">Transmembrane</keyword>
<gene>
    <name evidence="13" type="ORF">QYF61_006421</name>
</gene>
<dbReference type="Pfam" id="PF23089">
    <property type="entry name" value="ELAPOR1_C"/>
    <property type="match status" value="1"/>
</dbReference>
<keyword evidence="14" id="KW-1185">Reference proteome</keyword>
<comment type="subcellular location">
    <subcellularLocation>
        <location evidence="1">Cell membrane</location>
        <topology evidence="1">Single-pass type I membrane protein</topology>
    </subcellularLocation>
</comment>
<name>A0AAN7RVJ9_MYCAM</name>
<keyword evidence="8" id="KW-1015">Disulfide bond</keyword>
<keyword evidence="5" id="KW-0732">Signal</keyword>
<evidence type="ECO:0000256" key="9">
    <source>
        <dbReference type="ARBA" id="ARBA00023180"/>
    </source>
</evidence>
<sequence length="1200" mass="127653">MPGAVPGGSVPGAGGGGCARCRSRGFRCRCRGWGRCPVPFPGVPFPVPGAGAVPGAVPGGSVPGAGGGGCARCRSRGFRSRCRGRGQVAAGARAGPGRWRGAGPRGRCPRGAERCRRRCAMAGTGTGARWVLLAFCLVAAVPPGRTGERLHVCKESEYHYEYTACDSTGSRWRVAVPHTPGLCTGLPDPVKGTECSFSCKAGEFLDMKAQACKPCAEGTYSLGTGVRFDEWDEVPHGFANVATNLEVDDGFGDAVENCTAPVTEPAICATRPRSTWVPLGDYMASNTDECTATLMYAVNLKQSGTVSFEYIYPDSSIVFEFFVQNDQCQPTVEESRWMRTTEKGWEFHSVELSRGNNVLYWRTTAFSVWSKVPKPVLVRNIGITGVAYTSECFPCKPGTYAPAAGSSACQLCPADTFSSKGATACQPCEPATYAEPGSASCKPRPPCTDKDYFYTHTACDAHGELSPPLPPGQTQLMFKWAEPKICSEELPQAAKLPPSGVKTKCPPCNPGFAKSNGSACQPCPYGSYSNGSGKGVTVSVPERWPGHPELPGGEVGATPVQGCPLLSPGCLSCPAGTEPVLGLEYKWWNVLPPNMETTVLSGINFEYKGMAGSAGTLSPHRPLPRGQLGTPPSHRRVLAGWEVAGDYIYTAAGASDNDFMILTLVVPGFSPPSPVLEDTESKEVARITFVFETVCSVSCELYFMVGINSRTNTPVETWTGPKGKQSYTYVVEKNATMSFTWAFQRTPYHEAGRRYTSDVAKLYSINVTNVLGGVASFCRRCAPKLAGSCAPCPPGNAVDRGSGACRPCPPSTYLRGHPSDGIPACHPCGPGTRSNQLRSLCYNNCSFSLALPGRILHYDFSALAAGTAFASGPSFTAKGLKYFHHFNISLCGNQGRKMASCTDNVTDARLPAGEGDPARVVTSYVCQSILVPPDVMGYKTAVSSQPVSLADRVVGVTAGSTLDGIASPPEHFPPGHPDLPDIVFFFRSNDVTQPCSGGRATAIRLRCDPLRPGTGTLAVPSKCPEGTCDGCTFHFLWVTGEGCPRCSASHYRPIVGACLGGIQRTTYVWREPRLCRGGQSLPAQKVRSCRSVDFWLKVGISAGTCAAILLAALAAYFWKKNQKLEYKYSKLVMNAAAKESELPAPDSCAIMEGEDAEDDLVFASKKSLFGKIKSLTSKRTPDGFDSVPLKTSSGSTAMEL</sequence>
<dbReference type="InterPro" id="IPR009011">
    <property type="entry name" value="Man6P_isomerase_rcpt-bd_dom_sf"/>
</dbReference>
<reference evidence="13 14" key="1">
    <citation type="journal article" date="2023" name="J. Hered.">
        <title>Chromosome-level genome of the wood stork (Mycteria americana) provides insight into avian chromosome evolution.</title>
        <authorList>
            <person name="Flamio R. Jr."/>
            <person name="Ramstad K.M."/>
        </authorList>
    </citation>
    <scope>NUCLEOTIDE SEQUENCE [LARGE SCALE GENOMIC DNA]</scope>
    <source>
        <strain evidence="13">JAX WOST 10</strain>
    </source>
</reference>
<evidence type="ECO:0000256" key="7">
    <source>
        <dbReference type="ARBA" id="ARBA00023136"/>
    </source>
</evidence>
<dbReference type="PANTHER" id="PTHR22727:SF13">
    <property type="entry name" value="ENDOSOME_LYSOSOME-ASSOCIATED APOPTOSIS AND AUTOPHAGY REGULATOR 1"/>
    <property type="match status" value="1"/>
</dbReference>
<dbReference type="InterPro" id="IPR009030">
    <property type="entry name" value="Growth_fac_rcpt_cys_sf"/>
</dbReference>
<feature type="compositionally biased region" description="Polar residues" evidence="10">
    <location>
        <begin position="1189"/>
        <end position="1200"/>
    </location>
</feature>
<dbReference type="Pfam" id="PF23087">
    <property type="entry name" value="MRH_ELAPOR1_9th"/>
    <property type="match status" value="1"/>
</dbReference>
<proteinExistence type="inferred from homology"/>
<evidence type="ECO:0000313" key="13">
    <source>
        <dbReference type="EMBL" id="KAK4809163.1"/>
    </source>
</evidence>
<dbReference type="InterPro" id="IPR011641">
    <property type="entry name" value="Tyr-kin_ephrin_A/B_rcpt-like"/>
</dbReference>
<keyword evidence="6 11" id="KW-1133">Transmembrane helix</keyword>
<dbReference type="Pfam" id="PF07699">
    <property type="entry name" value="Ephrin_rec_like"/>
    <property type="match status" value="1"/>
</dbReference>
<organism evidence="13 14">
    <name type="scientific">Mycteria americana</name>
    <name type="common">Wood stork</name>
    <dbReference type="NCBI Taxonomy" id="33587"/>
    <lineage>
        <taxon>Eukaryota</taxon>
        <taxon>Metazoa</taxon>
        <taxon>Chordata</taxon>
        <taxon>Craniata</taxon>
        <taxon>Vertebrata</taxon>
        <taxon>Euteleostomi</taxon>
        <taxon>Archelosauria</taxon>
        <taxon>Archosauria</taxon>
        <taxon>Dinosauria</taxon>
        <taxon>Saurischia</taxon>
        <taxon>Theropoda</taxon>
        <taxon>Coelurosauria</taxon>
        <taxon>Aves</taxon>
        <taxon>Neognathae</taxon>
        <taxon>Neoaves</taxon>
        <taxon>Aequornithes</taxon>
        <taxon>Ciconiiformes</taxon>
        <taxon>Ciconiidae</taxon>
        <taxon>Mycteria</taxon>
    </lineage>
</organism>
<dbReference type="InterPro" id="IPR056607">
    <property type="entry name" value="Elapor1/2_MRH"/>
</dbReference>
<comment type="caution">
    <text evidence="13">The sequence shown here is derived from an EMBL/GenBank/DDBJ whole genome shotgun (WGS) entry which is preliminary data.</text>
</comment>
<evidence type="ECO:0000259" key="12">
    <source>
        <dbReference type="PROSITE" id="PS51914"/>
    </source>
</evidence>
<keyword evidence="7 11" id="KW-0472">Membrane</keyword>
<dbReference type="SUPFAM" id="SSF57184">
    <property type="entry name" value="Growth factor receptor domain"/>
    <property type="match status" value="1"/>
</dbReference>
<dbReference type="SMART" id="SM01411">
    <property type="entry name" value="Ephrin_rec_like"/>
    <property type="match status" value="4"/>
</dbReference>
<dbReference type="Pfam" id="PF23032">
    <property type="entry name" value="GBD_ELAPOR1-like_3rd"/>
    <property type="match status" value="1"/>
</dbReference>
<evidence type="ECO:0000256" key="2">
    <source>
        <dbReference type="ARBA" id="ARBA00007627"/>
    </source>
</evidence>
<keyword evidence="3" id="KW-1003">Cell membrane</keyword>
<evidence type="ECO:0000313" key="14">
    <source>
        <dbReference type="Proteomes" id="UP001333110"/>
    </source>
</evidence>
<dbReference type="EMBL" id="JAUNZN010000022">
    <property type="protein sequence ID" value="KAK4809163.1"/>
    <property type="molecule type" value="Genomic_DNA"/>
</dbReference>